<proteinExistence type="inferred from homology"/>
<dbReference type="PANTHER" id="PTHR31077">
    <property type="entry name" value="U4/U6.U5 SMALL NUCLEAR RIBONUCLEOPROTEIN 27 KDA PROTEIN"/>
    <property type="match status" value="1"/>
</dbReference>
<dbReference type="GO" id="GO:0071011">
    <property type="term" value="C:precatalytic spliceosome"/>
    <property type="evidence" value="ECO:0007669"/>
    <property type="project" value="TreeGrafter"/>
</dbReference>
<accession>A0A364KN85</accession>
<feature type="region of interest" description="Disordered" evidence="8">
    <location>
        <begin position="1"/>
        <end position="193"/>
    </location>
</feature>
<dbReference type="GeneID" id="63790245"/>
<keyword evidence="6" id="KW-0508">mRNA splicing</keyword>
<dbReference type="Proteomes" id="UP000249363">
    <property type="component" value="Unassembled WGS sequence"/>
</dbReference>
<comment type="similarity">
    <text evidence="3">Belongs to the SNUT3 family.</text>
</comment>
<keyword evidence="7" id="KW-0539">Nucleus</keyword>
<evidence type="ECO:0000256" key="7">
    <source>
        <dbReference type="ARBA" id="ARBA00023242"/>
    </source>
</evidence>
<evidence type="ECO:0000256" key="8">
    <source>
        <dbReference type="SAM" id="MobiDB-lite"/>
    </source>
</evidence>
<dbReference type="GO" id="GO:0006397">
    <property type="term" value="P:mRNA processing"/>
    <property type="evidence" value="ECO:0007669"/>
    <property type="project" value="UniProtKB-KW"/>
</dbReference>
<feature type="compositionally biased region" description="Basic and acidic residues" evidence="8">
    <location>
        <begin position="140"/>
        <end position="168"/>
    </location>
</feature>
<protein>
    <recommendedName>
        <fullName evidence="9">U4/U6.U5 small nuclear ribonucleoprotein 27kDa protein domain-containing protein</fullName>
    </recommendedName>
</protein>
<dbReference type="STRING" id="1196081.A0A364KN85"/>
<evidence type="ECO:0000256" key="6">
    <source>
        <dbReference type="ARBA" id="ARBA00023187"/>
    </source>
</evidence>
<comment type="caution">
    <text evidence="10">The sequence shown here is derived from an EMBL/GenBank/DDBJ whole genome shotgun (WGS) entry which is preliminary data.</text>
</comment>
<reference evidence="10 11" key="1">
    <citation type="journal article" date="2017" name="Biotechnol. Biofuels">
        <title>Differential beta-glucosidase expression as a function of carbon source availability in Talaromyces amestolkiae: a genomic and proteomic approach.</title>
        <authorList>
            <person name="de Eugenio L.I."/>
            <person name="Mendez-Liter J.A."/>
            <person name="Nieto-Dominguez M."/>
            <person name="Alonso L."/>
            <person name="Gil-Munoz J."/>
            <person name="Barriuso J."/>
            <person name="Prieto A."/>
            <person name="Martinez M.J."/>
        </authorList>
    </citation>
    <scope>NUCLEOTIDE SEQUENCE [LARGE SCALE GENOMIC DNA]</scope>
    <source>
        <strain evidence="10 11">CIB</strain>
    </source>
</reference>
<dbReference type="EMBL" id="MIKG01000001">
    <property type="protein sequence ID" value="RAO65016.1"/>
    <property type="molecule type" value="Genomic_DNA"/>
</dbReference>
<evidence type="ECO:0000256" key="2">
    <source>
        <dbReference type="ARBA" id="ARBA00004123"/>
    </source>
</evidence>
<dbReference type="PANTHER" id="PTHR31077:SF1">
    <property type="entry name" value="U4_U6.U5 SMALL NUCLEAR RIBONUCLEOPROTEIN 27 KDA PROTEIN"/>
    <property type="match status" value="1"/>
</dbReference>
<feature type="compositionally biased region" description="Basic and acidic residues" evidence="8">
    <location>
        <begin position="46"/>
        <end position="68"/>
    </location>
</feature>
<comment type="subcellular location">
    <subcellularLocation>
        <location evidence="2">Nucleus</location>
    </subcellularLocation>
</comment>
<dbReference type="OrthoDB" id="21368at2759"/>
<dbReference type="InterPro" id="IPR013957">
    <property type="entry name" value="SNRNP27"/>
</dbReference>
<evidence type="ECO:0000256" key="4">
    <source>
        <dbReference type="ARBA" id="ARBA00011825"/>
    </source>
</evidence>
<dbReference type="RefSeq" id="XP_040729533.1">
    <property type="nucleotide sequence ID" value="XM_040872892.1"/>
</dbReference>
<dbReference type="GO" id="GO:0008380">
    <property type="term" value="P:RNA splicing"/>
    <property type="evidence" value="ECO:0007669"/>
    <property type="project" value="UniProtKB-KW"/>
</dbReference>
<keyword evidence="5" id="KW-0507">mRNA processing</keyword>
<evidence type="ECO:0000313" key="10">
    <source>
        <dbReference type="EMBL" id="RAO65016.1"/>
    </source>
</evidence>
<sequence length="252" mass="29781">MAEPPTKRARRTDSSAMWDTNDKRPRLSHTPEADAEQTHHSRHGSSRPEDPRTSTKDDRRYRSRSRDRYPRKRDRSWSRDSYERTRERDRNRDGGKRDSYKDGRGVRDRDRSTSRDRYNRRGTTKSGRPDRSRSPRNGTRSRDYSARDPKPDQRDGKRDRKSQPDQRHTNGASKKVVKDEEIEDADKMSDIEDTDDIEAMMRKAVGFTRFRSTKNTKVPGNDIYGVRKEKKTEYRQYMNRVGGFNRPLSPGR</sequence>
<keyword evidence="11" id="KW-1185">Reference proteome</keyword>
<name>A0A364KN85_TALAM</name>
<dbReference type="Pfam" id="PF08648">
    <property type="entry name" value="SNRNP27"/>
    <property type="match status" value="1"/>
</dbReference>
<feature type="compositionally biased region" description="Basic and acidic residues" evidence="8">
    <location>
        <begin position="75"/>
        <end position="119"/>
    </location>
</feature>
<feature type="compositionally biased region" description="Basic and acidic residues" evidence="8">
    <location>
        <begin position="20"/>
        <end position="39"/>
    </location>
</feature>
<dbReference type="AlphaFoldDB" id="A0A364KN85"/>
<evidence type="ECO:0000313" key="11">
    <source>
        <dbReference type="Proteomes" id="UP000249363"/>
    </source>
</evidence>
<evidence type="ECO:0000259" key="9">
    <source>
        <dbReference type="Pfam" id="PF08648"/>
    </source>
</evidence>
<gene>
    <name evidence="10" type="ORF">BHQ10_001028</name>
</gene>
<organism evidence="10 11">
    <name type="scientific">Talaromyces amestolkiae</name>
    <dbReference type="NCBI Taxonomy" id="1196081"/>
    <lineage>
        <taxon>Eukaryota</taxon>
        <taxon>Fungi</taxon>
        <taxon>Dikarya</taxon>
        <taxon>Ascomycota</taxon>
        <taxon>Pezizomycotina</taxon>
        <taxon>Eurotiomycetes</taxon>
        <taxon>Eurotiomycetidae</taxon>
        <taxon>Eurotiales</taxon>
        <taxon>Trichocomaceae</taxon>
        <taxon>Talaromyces</taxon>
        <taxon>Talaromyces sect. Talaromyces</taxon>
    </lineage>
</organism>
<comment type="subunit">
    <text evidence="4">Part of a tri-snRNP complex.</text>
</comment>
<feature type="domain" description="U4/U6.U5 small nuclear ribonucleoprotein 27kDa protein" evidence="9">
    <location>
        <begin position="198"/>
        <end position="250"/>
    </location>
</feature>
<comment type="function">
    <text evidence="1">May play a role in mRNA splicing.</text>
</comment>
<evidence type="ECO:0000256" key="5">
    <source>
        <dbReference type="ARBA" id="ARBA00022664"/>
    </source>
</evidence>
<evidence type="ECO:0000256" key="1">
    <source>
        <dbReference type="ARBA" id="ARBA00003632"/>
    </source>
</evidence>
<evidence type="ECO:0000256" key="3">
    <source>
        <dbReference type="ARBA" id="ARBA00008218"/>
    </source>
</evidence>